<evidence type="ECO:0000313" key="3">
    <source>
        <dbReference type="Proteomes" id="UP000242457"/>
    </source>
</evidence>
<evidence type="ECO:0000313" key="2">
    <source>
        <dbReference type="EMBL" id="PBC32309.1"/>
    </source>
</evidence>
<dbReference type="Proteomes" id="UP000242457">
    <property type="component" value="Unassembled WGS sequence"/>
</dbReference>
<organism evidence="2 3">
    <name type="scientific">Apis cerana cerana</name>
    <name type="common">Oriental honeybee</name>
    <dbReference type="NCBI Taxonomy" id="94128"/>
    <lineage>
        <taxon>Eukaryota</taxon>
        <taxon>Metazoa</taxon>
        <taxon>Ecdysozoa</taxon>
        <taxon>Arthropoda</taxon>
        <taxon>Hexapoda</taxon>
        <taxon>Insecta</taxon>
        <taxon>Pterygota</taxon>
        <taxon>Neoptera</taxon>
        <taxon>Endopterygota</taxon>
        <taxon>Hymenoptera</taxon>
        <taxon>Apocrita</taxon>
        <taxon>Aculeata</taxon>
        <taxon>Apoidea</taxon>
        <taxon>Anthophila</taxon>
        <taxon>Apidae</taxon>
        <taxon>Apis</taxon>
    </lineage>
</organism>
<protein>
    <submittedName>
        <fullName evidence="2">Uncharacterized protein</fullName>
    </submittedName>
</protein>
<accession>A0A2A3EMC3</accession>
<dbReference type="EMBL" id="KZ288219">
    <property type="protein sequence ID" value="PBC32309.1"/>
    <property type="molecule type" value="Genomic_DNA"/>
</dbReference>
<feature type="compositionally biased region" description="Polar residues" evidence="1">
    <location>
        <begin position="1"/>
        <end position="12"/>
    </location>
</feature>
<feature type="region of interest" description="Disordered" evidence="1">
    <location>
        <begin position="1"/>
        <end position="22"/>
    </location>
</feature>
<evidence type="ECO:0000256" key="1">
    <source>
        <dbReference type="SAM" id="MobiDB-lite"/>
    </source>
</evidence>
<feature type="region of interest" description="Disordered" evidence="1">
    <location>
        <begin position="39"/>
        <end position="60"/>
    </location>
</feature>
<name>A0A2A3EMC3_APICC</name>
<proteinExistence type="predicted"/>
<sequence length="139" mass="15214">MQWSTIAPTNGGDTKKEDESMSCESIVASVRPWFETKPSGRVTGRRSKLQPSTWKERSAPEEKLQGTTVILVAVPTASALISSLPQPGTRAKRIIPPGQVARPTYPLLFHSAAFCLRSTKISCELDISSLILYGGMYNF</sequence>
<dbReference type="AlphaFoldDB" id="A0A2A3EMC3"/>
<reference evidence="2 3" key="1">
    <citation type="submission" date="2014-07" db="EMBL/GenBank/DDBJ databases">
        <title>Genomic and transcriptomic analysis on Apis cerana provide comprehensive insights into honey bee biology.</title>
        <authorList>
            <person name="Diao Q."/>
            <person name="Sun L."/>
            <person name="Zheng H."/>
            <person name="Zheng H."/>
            <person name="Xu S."/>
            <person name="Wang S."/>
            <person name="Zeng Z."/>
            <person name="Hu F."/>
            <person name="Su S."/>
            <person name="Wu J."/>
        </authorList>
    </citation>
    <scope>NUCLEOTIDE SEQUENCE [LARGE SCALE GENOMIC DNA]</scope>
    <source>
        <tissue evidence="2">Pupae without intestine</tissue>
    </source>
</reference>
<gene>
    <name evidence="2" type="ORF">APICC_02043</name>
</gene>
<keyword evidence="3" id="KW-1185">Reference proteome</keyword>